<evidence type="ECO:0000313" key="1">
    <source>
        <dbReference type="EMBL" id="KIO54659.1"/>
    </source>
</evidence>
<accession>A0A0D0EFT4</accession>
<dbReference type="Proteomes" id="UP000198302">
    <property type="component" value="Unassembled WGS sequence"/>
</dbReference>
<reference evidence="2 4" key="2">
    <citation type="submission" date="2016-11" db="EMBL/GenBank/DDBJ databases">
        <title>Whole genomes of Flavobacteriaceae.</title>
        <authorList>
            <person name="Stine C."/>
            <person name="Li C."/>
            <person name="Tadesse D."/>
        </authorList>
    </citation>
    <scope>NUCLEOTIDE SEQUENCE [LARGE SCALE GENOMIC DNA]</scope>
    <source>
        <strain evidence="2 4">ATCC 51468</strain>
    </source>
</reference>
<dbReference type="EMBL" id="MUGX01000029">
    <property type="protein sequence ID" value="OXA84729.1"/>
    <property type="molecule type" value="Genomic_DNA"/>
</dbReference>
<organism evidence="1 3">
    <name type="scientific">Flavobacterium hibernum</name>
    <dbReference type="NCBI Taxonomy" id="37752"/>
    <lineage>
        <taxon>Bacteria</taxon>
        <taxon>Pseudomonadati</taxon>
        <taxon>Bacteroidota</taxon>
        <taxon>Flavobacteriia</taxon>
        <taxon>Flavobacteriales</taxon>
        <taxon>Flavobacteriaceae</taxon>
        <taxon>Flavobacterium</taxon>
    </lineage>
</organism>
<dbReference type="Proteomes" id="UP000032061">
    <property type="component" value="Unassembled WGS sequence"/>
</dbReference>
<comment type="caution">
    <text evidence="1">The sequence shown here is derived from an EMBL/GenBank/DDBJ whole genome shotgun (WGS) entry which is preliminary data.</text>
</comment>
<evidence type="ECO:0000313" key="4">
    <source>
        <dbReference type="Proteomes" id="UP000198302"/>
    </source>
</evidence>
<sequence length="103" mass="11687">MELNINFTSNTMNELICHFLCALTDQEIVNLFNGCISAPNPDNAYALIYNSADPQFYFTDTFNEDVKPNSHYIVVGLFYLHEINDLSALKAKIQSLKTKWCGS</sequence>
<keyword evidence="4" id="KW-1185">Reference proteome</keyword>
<protein>
    <submittedName>
        <fullName evidence="1">Uncharacterized protein</fullName>
    </submittedName>
</protein>
<proteinExistence type="predicted"/>
<dbReference type="AlphaFoldDB" id="A0A0D0EFT4"/>
<evidence type="ECO:0000313" key="3">
    <source>
        <dbReference type="Proteomes" id="UP000032061"/>
    </source>
</evidence>
<dbReference type="EMBL" id="JPRK01000002">
    <property type="protein sequence ID" value="KIO54659.1"/>
    <property type="molecule type" value="Genomic_DNA"/>
</dbReference>
<evidence type="ECO:0000313" key="2">
    <source>
        <dbReference type="EMBL" id="OXA84729.1"/>
    </source>
</evidence>
<reference evidence="1 3" key="1">
    <citation type="submission" date="2015-01" db="EMBL/GenBank/DDBJ databases">
        <title>Genome of Flavobacterium hibernum DSM 12611.</title>
        <authorList>
            <person name="Stropko S.J."/>
            <person name="Pipes S.E."/>
            <person name="Newman J.D."/>
        </authorList>
    </citation>
    <scope>NUCLEOTIDE SEQUENCE [LARGE SCALE GENOMIC DNA]</scope>
    <source>
        <strain evidence="1 3">DSM 12611</strain>
    </source>
</reference>
<gene>
    <name evidence="2" type="ORF">B0A73_19145</name>
    <name evidence="1" type="ORF">IW18_01240</name>
</gene>
<name>A0A0D0EFT4_9FLAO</name>